<feature type="domain" description="Homocysteine biosynthesis enzyme sulfur-incorporation" evidence="1">
    <location>
        <begin position="19"/>
        <end position="216"/>
    </location>
</feature>
<organism evidence="2 3">
    <name type="scientific">Methanosalsum natronophilum</name>
    <dbReference type="NCBI Taxonomy" id="768733"/>
    <lineage>
        <taxon>Archaea</taxon>
        <taxon>Methanobacteriati</taxon>
        <taxon>Methanobacteriota</taxon>
        <taxon>Stenosarchaea group</taxon>
        <taxon>Methanomicrobia</taxon>
        <taxon>Methanosarcinales</taxon>
        <taxon>Methanosarcinaceae</taxon>
        <taxon>Methanosalsum</taxon>
    </lineage>
</organism>
<comment type="caution">
    <text evidence="2">The sequence shown here is derived from an EMBL/GenBank/DDBJ whole genome shotgun (WGS) entry which is preliminary data.</text>
</comment>
<reference evidence="2 3" key="1">
    <citation type="submission" date="2018-08" db="EMBL/GenBank/DDBJ databases">
        <title>The metabolism and importance of syntrophic acetate oxidation coupled to methane or sulfide production in haloalkaline environments.</title>
        <authorList>
            <person name="Timmers P.H.A."/>
            <person name="Vavourakis C.D."/>
            <person name="Sorokin D.Y."/>
            <person name="Sinninghe Damste J.S."/>
            <person name="Muyzer G."/>
            <person name="Stams A.J.M."/>
            <person name="Plugge C.M."/>
        </authorList>
    </citation>
    <scope>NUCLEOTIDE SEQUENCE [LARGE SCALE GENOMIC DNA]</scope>
    <source>
        <strain evidence="2">MSAO_Arc3</strain>
    </source>
</reference>
<feature type="non-terminal residue" evidence="2">
    <location>
        <position position="216"/>
    </location>
</feature>
<dbReference type="Proteomes" id="UP000284763">
    <property type="component" value="Unassembled WGS sequence"/>
</dbReference>
<sequence>MVKKSIHDINRKIEEGNVRVVTAEEMVDIVKVTSVSEATKEVDVVTTGTFGAMCSSGAWLNFGHSDPPIKMKKVWLNDVEAYTGVAAIDAYIGATQLSDSMGIEYGGAHVIEDLIRGKSVDVHATSYGTDCYPRKMLNTTLTIDDLNQAIMQNPRNAYQKYNVATNSSNTTLKTYMGILLPNNGNVTYSGAGVLSPLSNDPNYETIGTGTRILLGG</sequence>
<accession>A0A424Z3D5</accession>
<evidence type="ECO:0000259" key="1">
    <source>
        <dbReference type="Pfam" id="PF01837"/>
    </source>
</evidence>
<dbReference type="InterPro" id="IPR002708">
    <property type="entry name" value="HcyBio"/>
</dbReference>
<dbReference type="EMBL" id="QZAB01000176">
    <property type="protein sequence ID" value="RQD88916.1"/>
    <property type="molecule type" value="Genomic_DNA"/>
</dbReference>
<evidence type="ECO:0000313" key="2">
    <source>
        <dbReference type="EMBL" id="RQD88916.1"/>
    </source>
</evidence>
<dbReference type="AlphaFoldDB" id="A0A424Z3D5"/>
<protein>
    <recommendedName>
        <fullName evidence="1">Homocysteine biosynthesis enzyme sulfur-incorporation domain-containing protein</fullName>
    </recommendedName>
</protein>
<gene>
    <name evidence="2" type="ORF">D5R95_02640</name>
</gene>
<evidence type="ECO:0000313" key="3">
    <source>
        <dbReference type="Proteomes" id="UP000284763"/>
    </source>
</evidence>
<name>A0A424Z3D5_9EURY</name>
<dbReference type="Pfam" id="PF01837">
    <property type="entry name" value="HcyBio"/>
    <property type="match status" value="1"/>
</dbReference>
<proteinExistence type="predicted"/>